<organism evidence="1 2">
    <name type="scientific">Vitis rotundifolia</name>
    <name type="common">Muscadine grape</name>
    <dbReference type="NCBI Taxonomy" id="103349"/>
    <lineage>
        <taxon>Eukaryota</taxon>
        <taxon>Viridiplantae</taxon>
        <taxon>Streptophyta</taxon>
        <taxon>Embryophyta</taxon>
        <taxon>Tracheophyta</taxon>
        <taxon>Spermatophyta</taxon>
        <taxon>Magnoliopsida</taxon>
        <taxon>eudicotyledons</taxon>
        <taxon>Gunneridae</taxon>
        <taxon>Pentapetalae</taxon>
        <taxon>rosids</taxon>
        <taxon>Vitales</taxon>
        <taxon>Vitaceae</taxon>
        <taxon>Viteae</taxon>
        <taxon>Vitis</taxon>
    </lineage>
</organism>
<keyword evidence="2" id="KW-1185">Reference proteome</keyword>
<dbReference type="Proteomes" id="UP001168098">
    <property type="component" value="Unassembled WGS sequence"/>
</dbReference>
<gene>
    <name evidence="1" type="ORF">PVL29_020895</name>
</gene>
<proteinExistence type="predicted"/>
<sequence length="130" mass="15018">MKVLKREPDGLGHSIADGHQMNLMKHFREKSHCSPDGSWYCFRSAHVQRACSKPPSRVLTVPRLDDSLAVFRIALEHNPQSSEVSRKIKKLTQLARDKKRVQEAENKRSNVDMAKHLEALKSELSEKYRR</sequence>
<evidence type="ECO:0000313" key="1">
    <source>
        <dbReference type="EMBL" id="KAJ9678832.1"/>
    </source>
</evidence>
<evidence type="ECO:0000313" key="2">
    <source>
        <dbReference type="Proteomes" id="UP001168098"/>
    </source>
</evidence>
<protein>
    <submittedName>
        <fullName evidence="1">Uncharacterized protein</fullName>
    </submittedName>
</protein>
<comment type="caution">
    <text evidence="1">The sequence shown here is derived from an EMBL/GenBank/DDBJ whole genome shotgun (WGS) entry which is preliminary data.</text>
</comment>
<reference evidence="1 2" key="1">
    <citation type="journal article" date="2023" name="BMC Biotechnol.">
        <title>Vitis rotundifolia cv Carlos genome sequencing.</title>
        <authorList>
            <person name="Huff M."/>
            <person name="Hulse-Kemp A."/>
            <person name="Scheffler B."/>
            <person name="Youngblood R."/>
            <person name="Simpson S."/>
            <person name="Babiker E."/>
            <person name="Staton M."/>
        </authorList>
    </citation>
    <scope>NUCLEOTIDE SEQUENCE [LARGE SCALE GENOMIC DNA]</scope>
    <source>
        <tissue evidence="1">Leaf</tissue>
    </source>
</reference>
<accession>A0AA39DE26</accession>
<dbReference type="AlphaFoldDB" id="A0AA39DE26"/>
<dbReference type="EMBL" id="JARBHA010000016">
    <property type="protein sequence ID" value="KAJ9678832.1"/>
    <property type="molecule type" value="Genomic_DNA"/>
</dbReference>
<name>A0AA39DE26_VITRO</name>